<dbReference type="Proteomes" id="UP001143856">
    <property type="component" value="Unassembled WGS sequence"/>
</dbReference>
<proteinExistence type="predicted"/>
<name>A0ACC1NSL1_9PEZI</name>
<keyword evidence="2" id="KW-1185">Reference proteome</keyword>
<sequence>MSISIRDSIRWLPDAASEPTSTVVLTSPEHRFVDIRVIKDVEDPRTSLDWAFAGVSSSEDDGRTLETGRMVNPATGQLTDYEEIWTDIEAEAVPEANQKSENLIKGPGGCCVVVELKDEEREERGIAICLGRHFQGVVRAGERFTAERWLWDDGEWKCEYRVGELWMPGPKHMATLADYTFFLFLAILLSLPSQRRSRHLNRIIVE</sequence>
<protein>
    <submittedName>
        <fullName evidence="1">Uncharacterized protein</fullName>
    </submittedName>
</protein>
<reference evidence="1" key="1">
    <citation type="submission" date="2022-10" db="EMBL/GenBank/DDBJ databases">
        <title>Genome Sequence of Xylaria curta.</title>
        <authorList>
            <person name="Buettner E."/>
        </authorList>
    </citation>
    <scope>NUCLEOTIDE SEQUENCE</scope>
    <source>
        <strain evidence="1">Babe10</strain>
    </source>
</reference>
<comment type="caution">
    <text evidence="1">The sequence shown here is derived from an EMBL/GenBank/DDBJ whole genome shotgun (WGS) entry which is preliminary data.</text>
</comment>
<dbReference type="EMBL" id="JAPDGR010001576">
    <property type="protein sequence ID" value="KAJ2981333.1"/>
    <property type="molecule type" value="Genomic_DNA"/>
</dbReference>
<gene>
    <name evidence="1" type="ORF">NUW58_g6717</name>
</gene>
<organism evidence="1 2">
    <name type="scientific">Xylaria curta</name>
    <dbReference type="NCBI Taxonomy" id="42375"/>
    <lineage>
        <taxon>Eukaryota</taxon>
        <taxon>Fungi</taxon>
        <taxon>Dikarya</taxon>
        <taxon>Ascomycota</taxon>
        <taxon>Pezizomycotina</taxon>
        <taxon>Sordariomycetes</taxon>
        <taxon>Xylariomycetidae</taxon>
        <taxon>Xylariales</taxon>
        <taxon>Xylariaceae</taxon>
        <taxon>Xylaria</taxon>
    </lineage>
</organism>
<evidence type="ECO:0000313" key="2">
    <source>
        <dbReference type="Proteomes" id="UP001143856"/>
    </source>
</evidence>
<evidence type="ECO:0000313" key="1">
    <source>
        <dbReference type="EMBL" id="KAJ2981333.1"/>
    </source>
</evidence>
<accession>A0ACC1NSL1</accession>